<dbReference type="EMBL" id="JAHQCS010000178">
    <property type="protein sequence ID" value="MBU9714452.1"/>
    <property type="molecule type" value="Genomic_DNA"/>
</dbReference>
<comment type="caution">
    <text evidence="1">The sequence shown here is derived from an EMBL/GenBank/DDBJ whole genome shotgun (WGS) entry which is preliminary data.</text>
</comment>
<protein>
    <submittedName>
        <fullName evidence="1">Uncharacterized protein</fullName>
    </submittedName>
</protein>
<organism evidence="1 2">
    <name type="scientific">Evansella tamaricis</name>
    <dbReference type="NCBI Taxonomy" id="2069301"/>
    <lineage>
        <taxon>Bacteria</taxon>
        <taxon>Bacillati</taxon>
        <taxon>Bacillota</taxon>
        <taxon>Bacilli</taxon>
        <taxon>Bacillales</taxon>
        <taxon>Bacillaceae</taxon>
        <taxon>Evansella</taxon>
    </lineage>
</organism>
<reference evidence="1 2" key="1">
    <citation type="submission" date="2021-06" db="EMBL/GenBank/DDBJ databases">
        <title>Bacillus sp. RD4P76, an endophyte from a halophyte.</title>
        <authorList>
            <person name="Sun J.-Q."/>
        </authorList>
    </citation>
    <scope>NUCLEOTIDE SEQUENCE [LARGE SCALE GENOMIC DNA]</scope>
    <source>
        <strain evidence="1 2">CGMCC 1.15917</strain>
    </source>
</reference>
<evidence type="ECO:0000313" key="1">
    <source>
        <dbReference type="EMBL" id="MBU9714452.1"/>
    </source>
</evidence>
<gene>
    <name evidence="1" type="ORF">KS419_22175</name>
</gene>
<name>A0ABS6JLA3_9BACI</name>
<sequence length="116" mass="13489">MEKIINFDDYASKKVMEEFNAIQSLCRSLVEVNLEGVTSYICESEIRDQFNDRVVQVSNALLSLYLENYKKEEILGLLSNGQIEYLRSSIEEWIRTEETIADYFEGLPVYIGSEEE</sequence>
<evidence type="ECO:0000313" key="2">
    <source>
        <dbReference type="Proteomes" id="UP000784880"/>
    </source>
</evidence>
<keyword evidence="2" id="KW-1185">Reference proteome</keyword>
<proteinExistence type="predicted"/>
<dbReference type="Proteomes" id="UP000784880">
    <property type="component" value="Unassembled WGS sequence"/>
</dbReference>
<dbReference type="RefSeq" id="WP_217069038.1">
    <property type="nucleotide sequence ID" value="NZ_JAHQCS010000178.1"/>
</dbReference>
<accession>A0ABS6JLA3</accession>